<feature type="domain" description="CN hydrolase" evidence="2">
    <location>
        <begin position="6"/>
        <end position="245"/>
    </location>
</feature>
<evidence type="ECO:0000313" key="4">
    <source>
        <dbReference type="Proteomes" id="UP000001660"/>
    </source>
</evidence>
<reference evidence="3 4" key="1">
    <citation type="journal article" date="2010" name="Proc. Natl. Acad. Sci. U.S.A.">
        <title>A Nitrospira metagenome illuminates the physiology and evolution of globally important nitrite-oxidizing bacteria.</title>
        <authorList>
            <person name="Lucker S."/>
            <person name="Wagner M."/>
            <person name="Maixner F."/>
            <person name="Pelletier E."/>
            <person name="Koch H."/>
            <person name="Vacherie B."/>
            <person name="Rattei T."/>
            <person name="Sinninghe Damste J."/>
            <person name="Spieck E."/>
            <person name="Le Paslier D."/>
            <person name="Daims H."/>
        </authorList>
    </citation>
    <scope>NUCLEOTIDE SEQUENCE [LARGE SCALE GENOMIC DNA]</scope>
</reference>
<dbReference type="PROSITE" id="PS50263">
    <property type="entry name" value="CN_HYDROLASE"/>
    <property type="match status" value="1"/>
</dbReference>
<dbReference type="PANTHER" id="PTHR43674:SF16">
    <property type="entry name" value="CARBON-NITROGEN FAMILY, PUTATIVE (AFU_ORTHOLOGUE AFUA_5G02350)-RELATED"/>
    <property type="match status" value="1"/>
</dbReference>
<dbReference type="Proteomes" id="UP000001660">
    <property type="component" value="Chromosome"/>
</dbReference>
<dbReference type="Gene3D" id="3.60.110.10">
    <property type="entry name" value="Carbon-nitrogen hydrolase"/>
    <property type="match status" value="1"/>
</dbReference>
<dbReference type="HOGENOM" id="CLU_030130_3_8_0"/>
<sequence>MAGSTLRIALLHLAPIPGALAKNRHLLSHAITRAACLGAGWIITPELAVSGYTFADTLGTDWIAPQPDPWMEKVRLFAARKRVAVFLSHPDRDPQSGRLYNAVFAITPDGRLAGSHRKINALRVGSEAWSTPGTETTVFPMEPLGNVGMLICADAYSPGIANSLKAKGAQILVSSAAWAPGLHGPNGEWERCTRDTGLPLFVCNRTGADRTLDFRKADSVVAQNGRRLLSLSSERSAIFLIDWDLKTGTLASPEYRQILT</sequence>
<dbReference type="Pfam" id="PF00795">
    <property type="entry name" value="CN_hydrolase"/>
    <property type="match status" value="1"/>
</dbReference>
<evidence type="ECO:0000256" key="1">
    <source>
        <dbReference type="ARBA" id="ARBA00022801"/>
    </source>
</evidence>
<keyword evidence="1 3" id="KW-0378">Hydrolase</keyword>
<organism evidence="3 4">
    <name type="scientific">Nitrospira defluvii</name>
    <dbReference type="NCBI Taxonomy" id="330214"/>
    <lineage>
        <taxon>Bacteria</taxon>
        <taxon>Pseudomonadati</taxon>
        <taxon>Nitrospirota</taxon>
        <taxon>Nitrospiria</taxon>
        <taxon>Nitrospirales</taxon>
        <taxon>Nitrospiraceae</taxon>
        <taxon>Nitrospira</taxon>
    </lineage>
</organism>
<dbReference type="InterPro" id="IPR003010">
    <property type="entry name" value="C-N_Hydrolase"/>
</dbReference>
<dbReference type="OrthoDB" id="9811121at2"/>
<dbReference type="AlphaFoldDB" id="D8PJ58"/>
<dbReference type="SUPFAM" id="SSF56317">
    <property type="entry name" value="Carbon-nitrogen hydrolase"/>
    <property type="match status" value="1"/>
</dbReference>
<proteinExistence type="predicted"/>
<dbReference type="eggNOG" id="COG0388">
    <property type="taxonomic scope" value="Bacteria"/>
</dbReference>
<dbReference type="PANTHER" id="PTHR43674">
    <property type="entry name" value="NITRILASE C965.09-RELATED"/>
    <property type="match status" value="1"/>
</dbReference>
<dbReference type="InterPro" id="IPR050345">
    <property type="entry name" value="Aliph_Amidase/BUP"/>
</dbReference>
<protein>
    <submittedName>
        <fullName evidence="3">Putative Carbon-nitrogen hydrolase</fullName>
        <ecNumber evidence="3">3.5.-.-</ecNumber>
    </submittedName>
</protein>
<dbReference type="EC" id="3.5.-.-" evidence="3"/>
<evidence type="ECO:0000313" key="3">
    <source>
        <dbReference type="EMBL" id="CBK43295.1"/>
    </source>
</evidence>
<dbReference type="STRING" id="330214.NIDE3616"/>
<dbReference type="CDD" id="cd07197">
    <property type="entry name" value="nitrilase"/>
    <property type="match status" value="1"/>
</dbReference>
<gene>
    <name evidence="3" type="ORF">NIDE3616</name>
</gene>
<dbReference type="InterPro" id="IPR036526">
    <property type="entry name" value="C-N_Hydrolase_sf"/>
</dbReference>
<keyword evidence="4" id="KW-1185">Reference proteome</keyword>
<evidence type="ECO:0000259" key="2">
    <source>
        <dbReference type="PROSITE" id="PS50263"/>
    </source>
</evidence>
<dbReference type="EMBL" id="FP929003">
    <property type="protein sequence ID" value="CBK43295.1"/>
    <property type="molecule type" value="Genomic_DNA"/>
</dbReference>
<dbReference type="KEGG" id="nde:NIDE3616"/>
<dbReference type="GO" id="GO:0016811">
    <property type="term" value="F:hydrolase activity, acting on carbon-nitrogen (but not peptide) bonds, in linear amides"/>
    <property type="evidence" value="ECO:0007669"/>
    <property type="project" value="TreeGrafter"/>
</dbReference>
<name>D8PJ58_9BACT</name>
<accession>D8PJ58</accession>